<sequence length="218" mass="24846">MPHCSPSWPGATVMSWIWTRPGFPENGCRSSPTRNMKIPGPSCRSSISGSHLPSHGLPTHLNGLKPEMAVLQKQPGLHRLRGATTDMQPFLIIYSNFPHCKEWQDDSFLGILDDHGVISYEKYWQLELAILQVTPMDKSGDAQHLLWPIFRIFSHAMLLFLSHHSEADGFSIKDMNNHAMRDFIERFQMIFEGFFRGELPSSAAILSYEKRNPLLELD</sequence>
<gene>
    <name evidence="1" type="ORF">D8I35_01530</name>
</gene>
<dbReference type="EMBL" id="RDQO01000001">
    <property type="protein sequence ID" value="RMX07835.1"/>
    <property type="molecule type" value="Genomic_DNA"/>
</dbReference>
<dbReference type="Proteomes" id="UP000278006">
    <property type="component" value="Unassembled WGS sequence"/>
</dbReference>
<reference evidence="1 2" key="1">
    <citation type="submission" date="2018-10" db="EMBL/GenBank/DDBJ databases">
        <title>Draft genome of Cortibacter populi DSM10536.</title>
        <authorList>
            <person name="Bernier A.-M."/>
            <person name="Bernard K."/>
        </authorList>
    </citation>
    <scope>NUCLEOTIDE SEQUENCE [LARGE SCALE GENOMIC DNA]</scope>
    <source>
        <strain evidence="1 2">DSM 105136</strain>
    </source>
</reference>
<keyword evidence="2" id="KW-1185">Reference proteome</keyword>
<accession>A0A3M6QXT8</accession>
<name>A0A3M6QXT8_9BURK</name>
<dbReference type="OrthoDB" id="7268746at2"/>
<evidence type="ECO:0000313" key="2">
    <source>
        <dbReference type="Proteomes" id="UP000278006"/>
    </source>
</evidence>
<organism evidence="1 2">
    <name type="scientific">Corticibacter populi</name>
    <dbReference type="NCBI Taxonomy" id="1550736"/>
    <lineage>
        <taxon>Bacteria</taxon>
        <taxon>Pseudomonadati</taxon>
        <taxon>Pseudomonadota</taxon>
        <taxon>Betaproteobacteria</taxon>
        <taxon>Burkholderiales</taxon>
        <taxon>Comamonadaceae</taxon>
        <taxon>Corticibacter</taxon>
    </lineage>
</organism>
<proteinExistence type="predicted"/>
<comment type="caution">
    <text evidence="1">The sequence shown here is derived from an EMBL/GenBank/DDBJ whole genome shotgun (WGS) entry which is preliminary data.</text>
</comment>
<protein>
    <submittedName>
        <fullName evidence="1">Uncharacterized protein</fullName>
    </submittedName>
</protein>
<evidence type="ECO:0000313" key="1">
    <source>
        <dbReference type="EMBL" id="RMX07835.1"/>
    </source>
</evidence>
<dbReference type="AlphaFoldDB" id="A0A3M6QXT8"/>